<feature type="region of interest" description="Disordered" evidence="1">
    <location>
        <begin position="15"/>
        <end position="55"/>
    </location>
</feature>
<gene>
    <name evidence="2" type="primary">PARPA_05219.1 scaffold 16505</name>
</gene>
<protein>
    <submittedName>
        <fullName evidence="2">Uncharacterized protein</fullName>
    </submittedName>
</protein>
<evidence type="ECO:0000256" key="1">
    <source>
        <dbReference type="SAM" id="MobiDB-lite"/>
    </source>
</evidence>
<keyword evidence="3" id="KW-1185">Reference proteome</keyword>
<sequence>MTRLSLTEYLWENMDSVQINNDDEEEEEDDPSSPHHHLPPQQQPQSQLQPQESDAVDSILEEEHTMATSQRIRQEVWRVWELFESFCLADESAQFCLQGVSVHKVKSAMTKFYSSLYSIQRLQPDYPPICLNITVAHRVRNLNVPDLVLDYLGGDGQLMWSPMHFDSFILHKLMRFRDINIIGAQHSKILNDIRVLSLSFQLV</sequence>
<organism evidence="2 3">
    <name type="scientific">Parasitella parasitica</name>
    <dbReference type="NCBI Taxonomy" id="35722"/>
    <lineage>
        <taxon>Eukaryota</taxon>
        <taxon>Fungi</taxon>
        <taxon>Fungi incertae sedis</taxon>
        <taxon>Mucoromycota</taxon>
        <taxon>Mucoromycotina</taxon>
        <taxon>Mucoromycetes</taxon>
        <taxon>Mucorales</taxon>
        <taxon>Mucorineae</taxon>
        <taxon>Mucoraceae</taxon>
        <taxon>Parasitella</taxon>
    </lineage>
</organism>
<feature type="compositionally biased region" description="Low complexity" evidence="1">
    <location>
        <begin position="39"/>
        <end position="51"/>
    </location>
</feature>
<dbReference type="AlphaFoldDB" id="A0A0B7N8S4"/>
<name>A0A0B7N8S4_9FUNG</name>
<dbReference type="EMBL" id="LN726018">
    <property type="protein sequence ID" value="CEP11394.1"/>
    <property type="molecule type" value="Genomic_DNA"/>
</dbReference>
<evidence type="ECO:0000313" key="3">
    <source>
        <dbReference type="Proteomes" id="UP000054107"/>
    </source>
</evidence>
<reference evidence="2 3" key="1">
    <citation type="submission" date="2014-09" db="EMBL/GenBank/DDBJ databases">
        <authorList>
            <person name="Ellenberger Sabrina"/>
        </authorList>
    </citation>
    <scope>NUCLEOTIDE SEQUENCE [LARGE SCALE GENOMIC DNA]</scope>
    <source>
        <strain evidence="2 3">CBS 412.66</strain>
    </source>
</reference>
<proteinExistence type="predicted"/>
<feature type="compositionally biased region" description="Acidic residues" evidence="1">
    <location>
        <begin position="21"/>
        <end position="31"/>
    </location>
</feature>
<evidence type="ECO:0000313" key="2">
    <source>
        <dbReference type="EMBL" id="CEP11394.1"/>
    </source>
</evidence>
<dbReference type="OrthoDB" id="2258475at2759"/>
<dbReference type="Proteomes" id="UP000054107">
    <property type="component" value="Unassembled WGS sequence"/>
</dbReference>
<accession>A0A0B7N8S4</accession>